<gene>
    <name evidence="1" type="ORF">I7I52_03643</name>
</gene>
<sequence length="79" mass="9094">MYWLWVVFPSPRQSSRPRPPLTPFPLYVFQGEAKCKCAAYVATVRIHSHRCLRVKISFISRAIFPPAIDLGRCAFRGVE</sequence>
<dbReference type="VEuPathDB" id="FungiDB:I7I52_03643"/>
<evidence type="ECO:0000313" key="1">
    <source>
        <dbReference type="EMBL" id="KAG5305098.1"/>
    </source>
</evidence>
<name>A0A8H7ZC95_AJECA</name>
<proteinExistence type="predicted"/>
<protein>
    <submittedName>
        <fullName evidence="1">Uncharacterized protein</fullName>
    </submittedName>
</protein>
<accession>A0A8H7ZC95</accession>
<dbReference type="AlphaFoldDB" id="A0A8H7ZC95"/>
<dbReference type="Proteomes" id="UP000670092">
    <property type="component" value="Unassembled WGS sequence"/>
</dbReference>
<evidence type="ECO:0000313" key="2">
    <source>
        <dbReference type="Proteomes" id="UP000670092"/>
    </source>
</evidence>
<reference evidence="1 2" key="1">
    <citation type="submission" date="2021-01" db="EMBL/GenBank/DDBJ databases">
        <title>Chromosome-level genome assembly of a human fungal pathogen reveals clustering of transcriptionally co-regulated genes.</title>
        <authorList>
            <person name="Voorhies M."/>
            <person name="Cohen S."/>
            <person name="Shea T.P."/>
            <person name="Petrus S."/>
            <person name="Munoz J.F."/>
            <person name="Poplawski S."/>
            <person name="Goldman W.E."/>
            <person name="Michael T."/>
            <person name="Cuomo C.A."/>
            <person name="Sil A."/>
            <person name="Beyhan S."/>
        </authorList>
    </citation>
    <scope>NUCLEOTIDE SEQUENCE [LARGE SCALE GENOMIC DNA]</scope>
    <source>
        <strain evidence="1 2">G184AR</strain>
    </source>
</reference>
<comment type="caution">
    <text evidence="1">The sequence shown here is derived from an EMBL/GenBank/DDBJ whole genome shotgun (WGS) entry which is preliminary data.</text>
</comment>
<organism evidence="1 2">
    <name type="scientific">Ajellomyces capsulatus</name>
    <name type="common">Darling's disease fungus</name>
    <name type="synonym">Histoplasma capsulatum</name>
    <dbReference type="NCBI Taxonomy" id="5037"/>
    <lineage>
        <taxon>Eukaryota</taxon>
        <taxon>Fungi</taxon>
        <taxon>Dikarya</taxon>
        <taxon>Ascomycota</taxon>
        <taxon>Pezizomycotina</taxon>
        <taxon>Eurotiomycetes</taxon>
        <taxon>Eurotiomycetidae</taxon>
        <taxon>Onygenales</taxon>
        <taxon>Ajellomycetaceae</taxon>
        <taxon>Histoplasma</taxon>
    </lineage>
</organism>
<dbReference type="EMBL" id="JAEVHI010000001">
    <property type="protein sequence ID" value="KAG5305098.1"/>
    <property type="molecule type" value="Genomic_DNA"/>
</dbReference>